<dbReference type="InterPro" id="IPR029056">
    <property type="entry name" value="Ribokinase-like"/>
</dbReference>
<feature type="domain" description="Pyridoxamine kinase/Phosphomethylpyrimidine kinase" evidence="3">
    <location>
        <begin position="20"/>
        <end position="249"/>
    </location>
</feature>
<dbReference type="InterPro" id="IPR013749">
    <property type="entry name" value="PM/HMP-P_kinase-1"/>
</dbReference>
<dbReference type="CDD" id="cd01169">
    <property type="entry name" value="HMPP_kinase"/>
    <property type="match status" value="1"/>
</dbReference>
<proteinExistence type="predicted"/>
<comment type="caution">
    <text evidence="4">The sequence shown here is derived from an EMBL/GenBank/DDBJ whole genome shotgun (WGS) entry which is preliminary data.</text>
</comment>
<gene>
    <name evidence="4" type="ORF">RM539_06325</name>
</gene>
<organism evidence="4 5">
    <name type="scientific">Autumnicola musiva</name>
    <dbReference type="NCBI Taxonomy" id="3075589"/>
    <lineage>
        <taxon>Bacteria</taxon>
        <taxon>Pseudomonadati</taxon>
        <taxon>Bacteroidota</taxon>
        <taxon>Flavobacteriia</taxon>
        <taxon>Flavobacteriales</taxon>
        <taxon>Flavobacteriaceae</taxon>
        <taxon>Autumnicola</taxon>
    </lineage>
</organism>
<accession>A0ABU3D3T4</accession>
<reference evidence="4 5" key="1">
    <citation type="submission" date="2023-09" db="EMBL/GenBank/DDBJ databases">
        <authorList>
            <person name="Rey-Velasco X."/>
        </authorList>
    </citation>
    <scope>NUCLEOTIDE SEQUENCE [LARGE SCALE GENOMIC DNA]</scope>
    <source>
        <strain evidence="4 5">F117</strain>
    </source>
</reference>
<keyword evidence="4" id="KW-0808">Transferase</keyword>
<dbReference type="RefSeq" id="WP_311502534.1">
    <property type="nucleotide sequence ID" value="NZ_JAVRHK010000003.1"/>
</dbReference>
<sequence>MNTEMFTNNRPFVLSIAGFDPSVGAGLMADIKTFENLKCYGLAVNTANTIQNDEKFEACHWTSEAIILQQLELLLESFPVEVVKIGIVENHQVLNNLIDRLFEKNSSIRIIWDPVLKSSSGFTFQEVQEFQKKLKSILERIFLITPNLDELNMFYPESTMEEAIRKISSKTNLYLKGGHRSEAIGLDELFTTEGESLSFKPGRTDCTEKHGSGCVLSSAVAAHLALGNSLPEAARKAKDYIEKVLASNKTLLGYHNV</sequence>
<dbReference type="PANTHER" id="PTHR20858">
    <property type="entry name" value="PHOSPHOMETHYLPYRIMIDINE KINASE"/>
    <property type="match status" value="1"/>
</dbReference>
<dbReference type="Proteomes" id="UP001262582">
    <property type="component" value="Unassembled WGS sequence"/>
</dbReference>
<evidence type="ECO:0000259" key="3">
    <source>
        <dbReference type="Pfam" id="PF08543"/>
    </source>
</evidence>
<dbReference type="PANTHER" id="PTHR20858:SF17">
    <property type="entry name" value="HYDROXYMETHYLPYRIMIDINE_PHOSPHOMETHYLPYRIMIDINE KINASE THI20-RELATED"/>
    <property type="match status" value="1"/>
</dbReference>
<dbReference type="Pfam" id="PF08543">
    <property type="entry name" value="Phos_pyr_kin"/>
    <property type="match status" value="1"/>
</dbReference>
<dbReference type="InterPro" id="IPR004399">
    <property type="entry name" value="HMP/HMP-P_kinase_dom"/>
</dbReference>
<dbReference type="EC" id="2.7.1.49" evidence="2"/>
<protein>
    <recommendedName>
        <fullName evidence="2">hydroxymethylpyrimidine kinase</fullName>
        <ecNumber evidence="2">2.7.1.49</ecNumber>
    </recommendedName>
</protein>
<dbReference type="GO" id="GO:0016301">
    <property type="term" value="F:kinase activity"/>
    <property type="evidence" value="ECO:0007669"/>
    <property type="project" value="UniProtKB-KW"/>
</dbReference>
<keyword evidence="4" id="KW-0418">Kinase</keyword>
<evidence type="ECO:0000313" key="4">
    <source>
        <dbReference type="EMBL" id="MDT0676196.1"/>
    </source>
</evidence>
<evidence type="ECO:0000256" key="1">
    <source>
        <dbReference type="ARBA" id="ARBA00004948"/>
    </source>
</evidence>
<dbReference type="Gene3D" id="3.40.1190.20">
    <property type="match status" value="1"/>
</dbReference>
<evidence type="ECO:0000313" key="5">
    <source>
        <dbReference type="Proteomes" id="UP001262582"/>
    </source>
</evidence>
<dbReference type="EMBL" id="JAVRHK010000003">
    <property type="protein sequence ID" value="MDT0676196.1"/>
    <property type="molecule type" value="Genomic_DNA"/>
</dbReference>
<comment type="pathway">
    <text evidence="1">Cofactor biosynthesis; thiamine diphosphate biosynthesis.</text>
</comment>
<dbReference type="SUPFAM" id="SSF53613">
    <property type="entry name" value="Ribokinase-like"/>
    <property type="match status" value="1"/>
</dbReference>
<evidence type="ECO:0000256" key="2">
    <source>
        <dbReference type="ARBA" id="ARBA00012135"/>
    </source>
</evidence>
<keyword evidence="5" id="KW-1185">Reference proteome</keyword>
<name>A0ABU3D3T4_9FLAO</name>